<proteinExistence type="predicted"/>
<gene>
    <name evidence="1" type="ORF">QX249_10315</name>
</gene>
<dbReference type="EMBL" id="JAUHGG010000003">
    <property type="protein sequence ID" value="MDS1821053.1"/>
    <property type="molecule type" value="Genomic_DNA"/>
</dbReference>
<organism evidence="1 2">
    <name type="scientific">Vibrio parahaemolyticus</name>
    <dbReference type="NCBI Taxonomy" id="670"/>
    <lineage>
        <taxon>Bacteria</taxon>
        <taxon>Pseudomonadati</taxon>
        <taxon>Pseudomonadota</taxon>
        <taxon>Gammaproteobacteria</taxon>
        <taxon>Vibrionales</taxon>
        <taxon>Vibrionaceae</taxon>
        <taxon>Vibrio</taxon>
    </lineage>
</organism>
<reference evidence="1" key="1">
    <citation type="submission" date="2023-06" db="EMBL/GenBank/DDBJ databases">
        <title>Genomic Diversity of Vibrio spp. and Metagenomic Analysis of Pathogens in Florida Gulf Coastal Waters Following Hurricane Ian.</title>
        <authorList>
            <person name="Brumfield K.D."/>
        </authorList>
    </citation>
    <scope>NUCLEOTIDE SEQUENCE</scope>
    <source>
        <strain evidence="1">WBS2B-138</strain>
    </source>
</reference>
<evidence type="ECO:0000313" key="2">
    <source>
        <dbReference type="Proteomes" id="UP001253193"/>
    </source>
</evidence>
<accession>A0AAW8Q3N5</accession>
<dbReference type="AlphaFoldDB" id="A0AAW8Q3N5"/>
<sequence length="99" mass="11261">MPYSQKSSKNTRIYKTKNFTVSVERHSDRFEDQVFANFKWIRIYANQSNIAYKDGSPLLLGCESGSAPSTTLIKAARKSAQQELARMRTLATQLLTIEL</sequence>
<name>A0AAW8Q3N5_VIBPH</name>
<evidence type="ECO:0000313" key="1">
    <source>
        <dbReference type="EMBL" id="MDS1821053.1"/>
    </source>
</evidence>
<dbReference type="Proteomes" id="UP001253193">
    <property type="component" value="Unassembled WGS sequence"/>
</dbReference>
<dbReference type="RefSeq" id="WP_311019860.1">
    <property type="nucleotide sequence ID" value="NZ_JAUHGG010000003.1"/>
</dbReference>
<comment type="caution">
    <text evidence="1">The sequence shown here is derived from an EMBL/GenBank/DDBJ whole genome shotgun (WGS) entry which is preliminary data.</text>
</comment>
<protein>
    <submittedName>
        <fullName evidence="1">Uncharacterized protein</fullName>
    </submittedName>
</protein>